<accession>A0A4Y3RKU5</accession>
<protein>
    <submittedName>
        <fullName evidence="2">ADP-ribose pyrophosphatase</fullName>
    </submittedName>
</protein>
<dbReference type="SUPFAM" id="SSF55811">
    <property type="entry name" value="Nudix"/>
    <property type="match status" value="1"/>
</dbReference>
<proteinExistence type="predicted"/>
<keyword evidence="3" id="KW-1185">Reference proteome</keyword>
<dbReference type="PROSITE" id="PS51462">
    <property type="entry name" value="NUDIX"/>
    <property type="match status" value="1"/>
</dbReference>
<name>A0A4Y3RKU5_9ACTN</name>
<dbReference type="RefSeq" id="WP_229918086.1">
    <property type="nucleotide sequence ID" value="NZ_BJMN01000025.1"/>
</dbReference>
<dbReference type="InterPro" id="IPR000086">
    <property type="entry name" value="NUDIX_hydrolase_dom"/>
</dbReference>
<dbReference type="AlphaFoldDB" id="A0A4Y3RKU5"/>
<dbReference type="InterPro" id="IPR015797">
    <property type="entry name" value="NUDIX_hydrolase-like_dom_sf"/>
</dbReference>
<feature type="domain" description="Nudix hydrolase" evidence="1">
    <location>
        <begin position="37"/>
        <end position="202"/>
    </location>
</feature>
<evidence type="ECO:0000313" key="2">
    <source>
        <dbReference type="EMBL" id="GEB58356.1"/>
    </source>
</evidence>
<dbReference type="Proteomes" id="UP000315226">
    <property type="component" value="Unassembled WGS sequence"/>
</dbReference>
<dbReference type="CDD" id="cd03424">
    <property type="entry name" value="NUDIX_ADPRase_Nudt5_UGPPase_Nudt14"/>
    <property type="match status" value="1"/>
</dbReference>
<gene>
    <name evidence="2" type="ORF">SGA01_39610</name>
</gene>
<reference evidence="2 3" key="1">
    <citation type="submission" date="2019-06" db="EMBL/GenBank/DDBJ databases">
        <title>Whole genome shotgun sequence of Streptomyces gardneri NBRC 12865.</title>
        <authorList>
            <person name="Hosoyama A."/>
            <person name="Uohara A."/>
            <person name="Ohji S."/>
            <person name="Ichikawa N."/>
        </authorList>
    </citation>
    <scope>NUCLEOTIDE SEQUENCE [LARGE SCALE GENOMIC DNA]</scope>
    <source>
        <strain evidence="2 3">NBRC 12865</strain>
    </source>
</reference>
<dbReference type="Pfam" id="PF00293">
    <property type="entry name" value="NUDIX"/>
    <property type="match status" value="1"/>
</dbReference>
<dbReference type="Gene3D" id="3.90.79.10">
    <property type="entry name" value="Nucleoside Triphosphate Pyrophosphohydrolase"/>
    <property type="match status" value="1"/>
</dbReference>
<evidence type="ECO:0000259" key="1">
    <source>
        <dbReference type="PROSITE" id="PS51462"/>
    </source>
</evidence>
<organism evidence="2 3">
    <name type="scientific">Streptomyces gardneri</name>
    <dbReference type="NCBI Taxonomy" id="66892"/>
    <lineage>
        <taxon>Bacteria</taxon>
        <taxon>Bacillati</taxon>
        <taxon>Actinomycetota</taxon>
        <taxon>Actinomycetes</taxon>
        <taxon>Kitasatosporales</taxon>
        <taxon>Streptomycetaceae</taxon>
        <taxon>Streptomyces</taxon>
    </lineage>
</organism>
<comment type="caution">
    <text evidence="2">The sequence shown here is derived from an EMBL/GenBank/DDBJ whole genome shotgun (WGS) entry which is preliminary data.</text>
</comment>
<sequence length="213" mass="22949">MSGENGDPVRRYDLLRGERPELFRNEPGGIEILTDPASVEAAGGVVYEDPYVLLVRDAVRFPDGRAGTYIRWMSPTAAPACAILPLLGDRMVLIEHYRHATRSWHWEIPRGFGTTGHTGEANAAKELAEEIGARVQELLPLGSLHPDSGLTCDRVLLFAARIDSVGGLEAAEGIRGALTLPFAEAEAMIADGRITDGFTIAAMTRARLAGLTT</sequence>
<evidence type="ECO:0000313" key="3">
    <source>
        <dbReference type="Proteomes" id="UP000315226"/>
    </source>
</evidence>
<dbReference type="EMBL" id="BJMN01000025">
    <property type="protein sequence ID" value="GEB58356.1"/>
    <property type="molecule type" value="Genomic_DNA"/>
</dbReference>